<feature type="transmembrane region" description="Helical" evidence="1">
    <location>
        <begin position="420"/>
        <end position="437"/>
    </location>
</feature>
<dbReference type="RefSeq" id="WP_098522952.1">
    <property type="nucleotide sequence ID" value="NZ_NUPQ01000065.1"/>
</dbReference>
<feature type="transmembrane region" description="Helical" evidence="1">
    <location>
        <begin position="259"/>
        <end position="279"/>
    </location>
</feature>
<evidence type="ECO:0000313" key="2">
    <source>
        <dbReference type="EMBL" id="PFS03759.1"/>
    </source>
</evidence>
<dbReference type="Pfam" id="PF13425">
    <property type="entry name" value="O-antigen_lig"/>
    <property type="match status" value="1"/>
</dbReference>
<dbReference type="AlphaFoldDB" id="A0AA44QBV2"/>
<keyword evidence="1" id="KW-1133">Transmembrane helix</keyword>
<feature type="transmembrane region" description="Helical" evidence="1">
    <location>
        <begin position="12"/>
        <end position="35"/>
    </location>
</feature>
<feature type="transmembrane region" description="Helical" evidence="1">
    <location>
        <begin position="41"/>
        <end position="61"/>
    </location>
</feature>
<feature type="transmembrane region" description="Helical" evidence="1">
    <location>
        <begin position="73"/>
        <end position="92"/>
    </location>
</feature>
<dbReference type="Proteomes" id="UP000226357">
    <property type="component" value="Unassembled WGS sequence"/>
</dbReference>
<accession>A0AA44QBV2</accession>
<feature type="transmembrane region" description="Helical" evidence="1">
    <location>
        <begin position="383"/>
        <end position="408"/>
    </location>
</feature>
<organism evidence="2 3">
    <name type="scientific">Bacillus cereus</name>
    <dbReference type="NCBI Taxonomy" id="1396"/>
    <lineage>
        <taxon>Bacteria</taxon>
        <taxon>Bacillati</taxon>
        <taxon>Bacillota</taxon>
        <taxon>Bacilli</taxon>
        <taxon>Bacillales</taxon>
        <taxon>Bacillaceae</taxon>
        <taxon>Bacillus</taxon>
        <taxon>Bacillus cereus group</taxon>
    </lineage>
</organism>
<protein>
    <recommendedName>
        <fullName evidence="4">O-antigen ligase family protein</fullName>
    </recommendedName>
</protein>
<feature type="transmembrane region" description="Helical" evidence="1">
    <location>
        <begin position="227"/>
        <end position="247"/>
    </location>
</feature>
<evidence type="ECO:0000256" key="1">
    <source>
        <dbReference type="SAM" id="Phobius"/>
    </source>
</evidence>
<name>A0AA44QBV2_BACCE</name>
<evidence type="ECO:0000313" key="3">
    <source>
        <dbReference type="Proteomes" id="UP000226357"/>
    </source>
</evidence>
<feature type="transmembrane region" description="Helical" evidence="1">
    <location>
        <begin position="443"/>
        <end position="461"/>
    </location>
</feature>
<keyword evidence="1" id="KW-0472">Membrane</keyword>
<dbReference type="EMBL" id="NVBO01000055">
    <property type="protein sequence ID" value="PFS03759.1"/>
    <property type="molecule type" value="Genomic_DNA"/>
</dbReference>
<dbReference type="InterPro" id="IPR049504">
    <property type="entry name" value="O-antigen_lig"/>
</dbReference>
<gene>
    <name evidence="2" type="ORF">COK38_07465</name>
</gene>
<reference evidence="2 3" key="1">
    <citation type="submission" date="2017-09" db="EMBL/GenBank/DDBJ databases">
        <title>Large-scale bioinformatics analysis of Bacillus genomes uncovers conserved roles of natural products in bacterial physiology.</title>
        <authorList>
            <consortium name="Agbiome Team Llc"/>
            <person name="Bleich R.M."/>
            <person name="Grubbs K.J."/>
            <person name="Santa Maria K.C."/>
            <person name="Allen S.E."/>
            <person name="Farag S."/>
            <person name="Shank E.A."/>
            <person name="Bowers A."/>
        </authorList>
    </citation>
    <scope>NUCLEOTIDE SEQUENCE [LARGE SCALE GENOMIC DNA]</scope>
    <source>
        <strain evidence="2 3">AFS067272</strain>
    </source>
</reference>
<feature type="transmembrane region" description="Helical" evidence="1">
    <location>
        <begin position="135"/>
        <end position="155"/>
    </location>
</feature>
<feature type="transmembrane region" description="Helical" evidence="1">
    <location>
        <begin position="205"/>
        <end position="221"/>
    </location>
</feature>
<comment type="caution">
    <text evidence="2">The sequence shown here is derived from an EMBL/GenBank/DDBJ whole genome shotgun (WGS) entry which is preliminary data.</text>
</comment>
<evidence type="ECO:0008006" key="4">
    <source>
        <dbReference type="Google" id="ProtNLM"/>
    </source>
</evidence>
<keyword evidence="1" id="KW-0812">Transmembrane</keyword>
<feature type="transmembrane region" description="Helical" evidence="1">
    <location>
        <begin position="175"/>
        <end position="193"/>
    </location>
</feature>
<feature type="transmembrane region" description="Helical" evidence="1">
    <location>
        <begin position="104"/>
        <end position="123"/>
    </location>
</feature>
<proteinExistence type="predicted"/>
<sequence>MVNKFNQTNNYFPHFLLLFIVLQPILDLLTSFSIYTLHMSATVGIVVRFSFMILTLGYLFFNWEQSNNKKYILYLVLLGIILTAGFVNNMIIKHPIYFGEEIKFILKSTYPIVLLFGYILVFRELKDKQYTSDKLITYFLYSSLIVSIVMIVSIASGTDFSSYSYDKIGSRGWFFAGNELSSILAITFPMVVLYSVQKTTSFSKIYYWIPTILAMYAGIMVGTKVGYGAIVLTLGITLLFSFIEYMMQRKKVDKGVSHFVNTFVVLVVLGSLLAVTPLTPIAKNMGIHLQIYEDKKLASEEQARKEGKIITEDPEEAKRRAEGKLTSGEMNSLIYSDRDTFLQVYKRYYKEAPTSQKLLGMGYAGNYNNADTIKLIEMDFHDLFFAFGIIGFLLYLLPFVYFGVRLFIRVITNFKSIMTVRYMLLASVIMLALGIAFTAGHVLTAPAVSIFFVVILAYVIVDLKAD</sequence>